<protein>
    <submittedName>
        <fullName evidence="1">Uncharacterized protein</fullName>
    </submittedName>
</protein>
<proteinExistence type="predicted"/>
<gene>
    <name evidence="1" type="ORF">DSO57_1011786</name>
</gene>
<name>A0ACC2TH21_9FUNG</name>
<sequence length="114" mass="12381">MWDATRPCLLGLGPEGYLPRSVGIPPPGTWLVGRLKLTAPGAISGLVEISDWEVVASFNSQPPSHPTQRSCSPPAPLRNLAFRYFPPLSIDKPAVIVHIVGRLAGMDRCCPRRE</sequence>
<evidence type="ECO:0000313" key="1">
    <source>
        <dbReference type="EMBL" id="KAJ9073895.1"/>
    </source>
</evidence>
<organism evidence="1 2">
    <name type="scientific">Entomophthora muscae</name>
    <dbReference type="NCBI Taxonomy" id="34485"/>
    <lineage>
        <taxon>Eukaryota</taxon>
        <taxon>Fungi</taxon>
        <taxon>Fungi incertae sedis</taxon>
        <taxon>Zoopagomycota</taxon>
        <taxon>Entomophthoromycotina</taxon>
        <taxon>Entomophthoromycetes</taxon>
        <taxon>Entomophthorales</taxon>
        <taxon>Entomophthoraceae</taxon>
        <taxon>Entomophthora</taxon>
    </lineage>
</organism>
<keyword evidence="2" id="KW-1185">Reference proteome</keyword>
<evidence type="ECO:0000313" key="2">
    <source>
        <dbReference type="Proteomes" id="UP001165960"/>
    </source>
</evidence>
<accession>A0ACC2TH21</accession>
<dbReference type="Proteomes" id="UP001165960">
    <property type="component" value="Unassembled WGS sequence"/>
</dbReference>
<comment type="caution">
    <text evidence="1">The sequence shown here is derived from an EMBL/GenBank/DDBJ whole genome shotgun (WGS) entry which is preliminary data.</text>
</comment>
<dbReference type="EMBL" id="QTSX02002881">
    <property type="protein sequence ID" value="KAJ9073895.1"/>
    <property type="molecule type" value="Genomic_DNA"/>
</dbReference>
<reference evidence="1" key="1">
    <citation type="submission" date="2022-04" db="EMBL/GenBank/DDBJ databases">
        <title>Genome of the entomopathogenic fungus Entomophthora muscae.</title>
        <authorList>
            <person name="Elya C."/>
            <person name="Lovett B.R."/>
            <person name="Lee E."/>
            <person name="Macias A.M."/>
            <person name="Hajek A.E."/>
            <person name="De Bivort B.L."/>
            <person name="Kasson M.T."/>
            <person name="De Fine Licht H.H."/>
            <person name="Stajich J.E."/>
        </authorList>
    </citation>
    <scope>NUCLEOTIDE SEQUENCE</scope>
    <source>
        <strain evidence="1">Berkeley</strain>
    </source>
</reference>